<dbReference type="AlphaFoldDB" id="A0A286H0P5"/>
<proteinExistence type="predicted"/>
<reference evidence="2" key="1">
    <citation type="submission" date="2017-09" db="EMBL/GenBank/DDBJ databases">
        <authorList>
            <person name="Varghese N."/>
            <person name="Submissions S."/>
        </authorList>
    </citation>
    <scope>NUCLEOTIDE SEQUENCE [LARGE SCALE GENOMIC DNA]</scope>
    <source>
        <strain evidence="2">USBA 140</strain>
    </source>
</reference>
<name>A0A286H0P5_9PROT</name>
<accession>A0A286H0P5</accession>
<gene>
    <name evidence="1" type="ORF">SAMN05421508_1183</name>
</gene>
<keyword evidence="2" id="KW-1185">Reference proteome</keyword>
<evidence type="ECO:0000313" key="1">
    <source>
        <dbReference type="EMBL" id="SOE01370.1"/>
    </source>
</evidence>
<sequence length="108" mass="11291">MVDPIPLHRPAPAAPAPAATRLVEVSVAAAANDDVPDVLARAAADTAFALTGAMSWDGGWRCRFVLKAPVGVVGDAQVFDLLRCIGVHYRWTGVEKVATAADARRAAE</sequence>
<evidence type="ECO:0000313" key="2">
    <source>
        <dbReference type="Proteomes" id="UP000219621"/>
    </source>
</evidence>
<dbReference type="RefSeq" id="WP_097281610.1">
    <property type="nucleotide sequence ID" value="NZ_OCNJ01000018.1"/>
</dbReference>
<protein>
    <submittedName>
        <fullName evidence="1">Uncharacterized protein</fullName>
    </submittedName>
</protein>
<dbReference type="Proteomes" id="UP000219621">
    <property type="component" value="Unassembled WGS sequence"/>
</dbReference>
<organism evidence="1 2">
    <name type="scientific">Caenispirillum bisanense</name>
    <dbReference type="NCBI Taxonomy" id="414052"/>
    <lineage>
        <taxon>Bacteria</taxon>
        <taxon>Pseudomonadati</taxon>
        <taxon>Pseudomonadota</taxon>
        <taxon>Alphaproteobacteria</taxon>
        <taxon>Rhodospirillales</taxon>
        <taxon>Novispirillaceae</taxon>
        <taxon>Caenispirillum</taxon>
    </lineage>
</organism>
<dbReference type="EMBL" id="OCNJ01000018">
    <property type="protein sequence ID" value="SOE01370.1"/>
    <property type="molecule type" value="Genomic_DNA"/>
</dbReference>